<gene>
    <name evidence="1" type="primary">WBGene00206240</name>
</gene>
<accession>A0A2A6CI55</accession>
<dbReference type="EnsemblMetazoa" id="PPA33380.1">
    <property type="protein sequence ID" value="PPA33380.1"/>
    <property type="gene ID" value="WBGene00206240"/>
</dbReference>
<protein>
    <submittedName>
        <fullName evidence="1">Uncharacterized protein</fullName>
    </submittedName>
</protein>
<accession>A0A8R1UJ15</accession>
<sequence length="80" mass="9543">MHVSRMPWRFVRNMLNNPKVIDEMSQSYPVRSLARFLIRFYKTAEHKLEQSGAPSARRAHSRFTALFKEEYQKALKSKDK</sequence>
<proteinExistence type="predicted"/>
<organism evidence="1 2">
    <name type="scientific">Pristionchus pacificus</name>
    <name type="common">Parasitic nematode worm</name>
    <dbReference type="NCBI Taxonomy" id="54126"/>
    <lineage>
        <taxon>Eukaryota</taxon>
        <taxon>Metazoa</taxon>
        <taxon>Ecdysozoa</taxon>
        <taxon>Nematoda</taxon>
        <taxon>Chromadorea</taxon>
        <taxon>Rhabditida</taxon>
        <taxon>Rhabditina</taxon>
        <taxon>Diplogasteromorpha</taxon>
        <taxon>Diplogasteroidea</taxon>
        <taxon>Neodiplogasteridae</taxon>
        <taxon>Pristionchus</taxon>
    </lineage>
</organism>
<keyword evidence="2" id="KW-1185">Reference proteome</keyword>
<reference evidence="1" key="2">
    <citation type="submission" date="2022-06" db="UniProtKB">
        <authorList>
            <consortium name="EnsemblMetazoa"/>
        </authorList>
    </citation>
    <scope>IDENTIFICATION</scope>
    <source>
        <strain evidence="1">PS312</strain>
    </source>
</reference>
<reference evidence="2" key="1">
    <citation type="journal article" date="2008" name="Nat. Genet.">
        <title>The Pristionchus pacificus genome provides a unique perspective on nematode lifestyle and parasitism.</title>
        <authorList>
            <person name="Dieterich C."/>
            <person name="Clifton S.W."/>
            <person name="Schuster L.N."/>
            <person name="Chinwalla A."/>
            <person name="Delehaunty K."/>
            <person name="Dinkelacker I."/>
            <person name="Fulton L."/>
            <person name="Fulton R."/>
            <person name="Godfrey J."/>
            <person name="Minx P."/>
            <person name="Mitreva M."/>
            <person name="Roeseler W."/>
            <person name="Tian H."/>
            <person name="Witte H."/>
            <person name="Yang S.P."/>
            <person name="Wilson R.K."/>
            <person name="Sommer R.J."/>
        </authorList>
    </citation>
    <scope>NUCLEOTIDE SEQUENCE [LARGE SCALE GENOMIC DNA]</scope>
    <source>
        <strain evidence="2">PS312</strain>
    </source>
</reference>
<name>A0A2A6CI55_PRIPA</name>
<evidence type="ECO:0000313" key="1">
    <source>
        <dbReference type="EnsemblMetazoa" id="PPA33380.1"/>
    </source>
</evidence>
<dbReference type="OrthoDB" id="5950777at2759"/>
<dbReference type="Proteomes" id="UP000005239">
    <property type="component" value="Unassembled WGS sequence"/>
</dbReference>
<evidence type="ECO:0000313" key="2">
    <source>
        <dbReference type="Proteomes" id="UP000005239"/>
    </source>
</evidence>
<dbReference type="AlphaFoldDB" id="A0A2A6CI55"/>